<dbReference type="Proteomes" id="UP000292554">
    <property type="component" value="Unassembled WGS sequence"/>
</dbReference>
<organism evidence="1 2">
    <name type="scientific">Corallincola luteus</name>
    <dbReference type="NCBI Taxonomy" id="1775177"/>
    <lineage>
        <taxon>Bacteria</taxon>
        <taxon>Pseudomonadati</taxon>
        <taxon>Pseudomonadota</taxon>
        <taxon>Gammaproteobacteria</taxon>
        <taxon>Alteromonadales</taxon>
        <taxon>Psychromonadaceae</taxon>
        <taxon>Corallincola</taxon>
    </lineage>
</organism>
<accession>A0ABY2AHF0</accession>
<evidence type="ECO:0000313" key="2">
    <source>
        <dbReference type="Proteomes" id="UP000292554"/>
    </source>
</evidence>
<name>A0ABY2AHF0_9GAMM</name>
<sequence length="135" mass="15089">MEQHGEYSIQCQGRVLLVDANGPWNEELIVSYKADMLAVIRQLSPNPWACIIIVHGTGLMTPEAEKEMASLVKMRKALGLTSTAMVTGDTAVKSIVRAQFERVYCSAGINYRFCDTRAQAYEWLASIGFERERVS</sequence>
<keyword evidence="2" id="KW-1185">Reference proteome</keyword>
<reference evidence="1 2" key="1">
    <citation type="submission" date="2019-02" db="EMBL/GenBank/DDBJ databases">
        <title>Corallincola luteus sp. nov., a marine bacterium isolated from surface sediment of Bohai Sea in China.</title>
        <authorList>
            <person name="Ren Q."/>
        </authorList>
    </citation>
    <scope>NUCLEOTIDE SEQUENCE [LARGE SCALE GENOMIC DNA]</scope>
    <source>
        <strain evidence="1 2">DASS28</strain>
    </source>
</reference>
<protein>
    <recommendedName>
        <fullName evidence="3">STAS/SEC14 domain-containing protein</fullName>
    </recommendedName>
</protein>
<proteinExistence type="predicted"/>
<gene>
    <name evidence="1" type="ORF">EZV61_15790</name>
</gene>
<evidence type="ECO:0000313" key="1">
    <source>
        <dbReference type="EMBL" id="TCI02035.1"/>
    </source>
</evidence>
<comment type="caution">
    <text evidence="1">The sequence shown here is derived from an EMBL/GenBank/DDBJ whole genome shotgun (WGS) entry which is preliminary data.</text>
</comment>
<dbReference type="RefSeq" id="WP_131416863.1">
    <property type="nucleotide sequence ID" value="NZ_SJXE01000009.1"/>
</dbReference>
<evidence type="ECO:0008006" key="3">
    <source>
        <dbReference type="Google" id="ProtNLM"/>
    </source>
</evidence>
<dbReference type="EMBL" id="SJXE01000009">
    <property type="protein sequence ID" value="TCI02035.1"/>
    <property type="molecule type" value="Genomic_DNA"/>
</dbReference>